<evidence type="ECO:0000256" key="5">
    <source>
        <dbReference type="ARBA" id="ARBA00037957"/>
    </source>
</evidence>
<dbReference type="Proteomes" id="UP000271162">
    <property type="component" value="Unassembled WGS sequence"/>
</dbReference>
<reference evidence="10" key="1">
    <citation type="submission" date="2016-04" db="UniProtKB">
        <authorList>
            <consortium name="WormBaseParasite"/>
        </authorList>
    </citation>
    <scope>IDENTIFICATION</scope>
</reference>
<dbReference type="WBParaSite" id="NBR_0001098601-mRNA-1">
    <property type="protein sequence ID" value="NBR_0001098601-mRNA-1"/>
    <property type="gene ID" value="NBR_0001098601"/>
</dbReference>
<feature type="transmembrane region" description="Helical" evidence="6">
    <location>
        <begin position="488"/>
        <end position="508"/>
    </location>
</feature>
<dbReference type="Gene3D" id="3.40.50.1110">
    <property type="entry name" value="SGNH hydrolase"/>
    <property type="match status" value="1"/>
</dbReference>
<comment type="subcellular location">
    <subcellularLocation>
        <location evidence="1">Membrane</location>
    </subcellularLocation>
</comment>
<evidence type="ECO:0000256" key="1">
    <source>
        <dbReference type="ARBA" id="ARBA00004370"/>
    </source>
</evidence>
<organism evidence="10">
    <name type="scientific">Nippostrongylus brasiliensis</name>
    <name type="common">Rat hookworm</name>
    <dbReference type="NCBI Taxonomy" id="27835"/>
    <lineage>
        <taxon>Eukaryota</taxon>
        <taxon>Metazoa</taxon>
        <taxon>Ecdysozoa</taxon>
        <taxon>Nematoda</taxon>
        <taxon>Chromadorea</taxon>
        <taxon>Rhabditida</taxon>
        <taxon>Rhabditina</taxon>
        <taxon>Rhabditomorpha</taxon>
        <taxon>Strongyloidea</taxon>
        <taxon>Heligmosomidae</taxon>
        <taxon>Nippostrongylus</taxon>
    </lineage>
</organism>
<evidence type="ECO:0000256" key="6">
    <source>
        <dbReference type="SAM" id="Phobius"/>
    </source>
</evidence>
<feature type="domain" description="Amino acid transporter transmembrane" evidence="7">
    <location>
        <begin position="569"/>
        <end position="677"/>
    </location>
</feature>
<reference evidence="8 9" key="2">
    <citation type="submission" date="2018-11" db="EMBL/GenBank/DDBJ databases">
        <authorList>
            <consortium name="Pathogen Informatics"/>
        </authorList>
    </citation>
    <scope>NUCLEOTIDE SEQUENCE [LARGE SCALE GENOMIC DNA]</scope>
</reference>
<dbReference type="AlphaFoldDB" id="A0A158R001"/>
<dbReference type="PANTHER" id="PTHR14469">
    <property type="entry name" value="SARCOMA ANTIGEN NY-SAR-23"/>
    <property type="match status" value="1"/>
</dbReference>
<feature type="transmembrane region" description="Helical" evidence="6">
    <location>
        <begin position="554"/>
        <end position="575"/>
    </location>
</feature>
<proteinExistence type="inferred from homology"/>
<evidence type="ECO:0000256" key="2">
    <source>
        <dbReference type="ARBA" id="ARBA00022692"/>
    </source>
</evidence>
<comment type="similarity">
    <text evidence="5">Belongs to the PC-esterase family.</text>
</comment>
<protein>
    <submittedName>
        <fullName evidence="10">Aa_trans domain-containing protein</fullName>
    </submittedName>
</protein>
<keyword evidence="4 6" id="KW-0472">Membrane</keyword>
<keyword evidence="2 6" id="KW-0812">Transmembrane</keyword>
<name>A0A158R001_NIPBR</name>
<accession>A0A158R001</accession>
<dbReference type="GO" id="GO:0016020">
    <property type="term" value="C:membrane"/>
    <property type="evidence" value="ECO:0007669"/>
    <property type="project" value="UniProtKB-SubCell"/>
</dbReference>
<keyword evidence="9" id="KW-1185">Reference proteome</keyword>
<evidence type="ECO:0000259" key="7">
    <source>
        <dbReference type="Pfam" id="PF01490"/>
    </source>
</evidence>
<evidence type="ECO:0000313" key="10">
    <source>
        <dbReference type="WBParaSite" id="NBR_0001098601-mRNA-1"/>
    </source>
</evidence>
<evidence type="ECO:0000256" key="3">
    <source>
        <dbReference type="ARBA" id="ARBA00022989"/>
    </source>
</evidence>
<dbReference type="STRING" id="27835.A0A158R001"/>
<feature type="transmembrane region" description="Helical" evidence="6">
    <location>
        <begin position="633"/>
        <end position="659"/>
    </location>
</feature>
<evidence type="ECO:0000256" key="4">
    <source>
        <dbReference type="ARBA" id="ARBA00023136"/>
    </source>
</evidence>
<dbReference type="Pfam" id="PF01490">
    <property type="entry name" value="Aa_trans"/>
    <property type="match status" value="1"/>
</dbReference>
<evidence type="ECO:0000313" key="8">
    <source>
        <dbReference type="EMBL" id="VDL74576.1"/>
    </source>
</evidence>
<sequence length="679" mass="77337">MSNGYYSSLLTTFEEEEHMPNLDPVLKSLRSKANGSVTAGFPYDSKFVKALLKDVHVMIIGDSLMRGIYKDLIVLLHGNDLIDDAQLRAKTESSFFGDRQIDILPLENDRVFRQAREFQTDVHLIQYLFTTRVMKTDVDIALLELCSANEFPDVIFINSCLWDITRYSRAFDLDVPPNVQKQAGVERLALEEFLERVSMLLRRLRLILPATTQVVWINMPWPLTVDGRSILNRADNAETRHLNRMMIVDANFRVSQLFRAAGYDVLDIGFYMRNQSLYSYRVKDGVHWDCVGTRIMTQLVVGHLARSWNIPLPNRIKDKLAKYAEEACTLDPKKNWAAFTLMGFDMSTRSGKNSREEVSFPESIQQKIRAGLLQEIKEQNKELYDSLRRDIQIMRISKLFEENPTMEMRMKMEDIWELDEMTKSFPNHAKFLNKVKPQEVTVLINEDVSSRKRKHSPDSCGTTHCLIKFLNGMIGPGCFSVAMAFKQGGLWTAFVLVFVIGTLSAFAMHKIVRCSQYLSRVNGSDYLDYGDMAEAAFGHSIYPILVRHKHKAKYFVNGCVLAFQLGVASVAYLFVVEHVKEELFTAEHNWRDLPWITDFSGVVACAGSLLYSFEGQAMVLPLENKLRHPQDMLGFTGVLGTGMSLVTIVYTYCGFFGYITFGNAVEGSVTLNLPNSRSS</sequence>
<keyword evidence="3 6" id="KW-1133">Transmembrane helix</keyword>
<gene>
    <name evidence="8" type="ORF">NBR_LOCUS10987</name>
</gene>
<dbReference type="PANTHER" id="PTHR14469:SF0">
    <property type="entry name" value="FAMILY WITH SEQUENCE SIMILARITY 113"/>
    <property type="match status" value="1"/>
</dbReference>
<evidence type="ECO:0000313" key="9">
    <source>
        <dbReference type="Proteomes" id="UP000271162"/>
    </source>
</evidence>
<dbReference type="InterPro" id="IPR036514">
    <property type="entry name" value="SGNH_hydro_sf"/>
</dbReference>
<dbReference type="SUPFAM" id="SSF52266">
    <property type="entry name" value="SGNH hydrolase"/>
    <property type="match status" value="1"/>
</dbReference>
<dbReference type="EMBL" id="UYSL01020432">
    <property type="protein sequence ID" value="VDL74576.1"/>
    <property type="molecule type" value="Genomic_DNA"/>
</dbReference>
<dbReference type="InterPro" id="IPR013057">
    <property type="entry name" value="AA_transpt_TM"/>
</dbReference>